<dbReference type="EMBL" id="WOWK01000140">
    <property type="protein sequence ID" value="KAF0317031.1"/>
    <property type="molecule type" value="Genomic_DNA"/>
</dbReference>
<dbReference type="OrthoDB" id="2151789at2759"/>
<evidence type="ECO:0000256" key="1">
    <source>
        <dbReference type="ARBA" id="ARBA00005466"/>
    </source>
</evidence>
<dbReference type="InterPro" id="IPR050416">
    <property type="entry name" value="FAD-linked_Oxidoreductase"/>
</dbReference>
<organism evidence="5 6">
    <name type="scientific">Colletotrichum asianum</name>
    <dbReference type="NCBI Taxonomy" id="702518"/>
    <lineage>
        <taxon>Eukaryota</taxon>
        <taxon>Fungi</taxon>
        <taxon>Dikarya</taxon>
        <taxon>Ascomycota</taxon>
        <taxon>Pezizomycotina</taxon>
        <taxon>Sordariomycetes</taxon>
        <taxon>Hypocreomycetidae</taxon>
        <taxon>Glomerellales</taxon>
        <taxon>Glomerellaceae</taxon>
        <taxon>Colletotrichum</taxon>
        <taxon>Colletotrichum gloeosporioides species complex</taxon>
    </lineage>
</organism>
<accession>A0A8H3W0R2</accession>
<evidence type="ECO:0000256" key="2">
    <source>
        <dbReference type="ARBA" id="ARBA00022630"/>
    </source>
</evidence>
<proteinExistence type="inferred from homology"/>
<comment type="similarity">
    <text evidence="1">Belongs to the oxygen-dependent FAD-linked oxidoreductase family.</text>
</comment>
<dbReference type="Gene3D" id="3.40.462.20">
    <property type="match status" value="1"/>
</dbReference>
<dbReference type="Proteomes" id="UP000434172">
    <property type="component" value="Unassembled WGS sequence"/>
</dbReference>
<dbReference type="GO" id="GO:0016491">
    <property type="term" value="F:oxidoreductase activity"/>
    <property type="evidence" value="ECO:0007669"/>
    <property type="project" value="UniProtKB-KW"/>
</dbReference>
<dbReference type="InterPro" id="IPR036318">
    <property type="entry name" value="FAD-bd_PCMH-like_sf"/>
</dbReference>
<dbReference type="AlphaFoldDB" id="A0A8H3W0R2"/>
<dbReference type="InterPro" id="IPR016169">
    <property type="entry name" value="FAD-bd_PCMH_sub2"/>
</dbReference>
<name>A0A8H3W0R2_9PEZI</name>
<protein>
    <submittedName>
        <fullName evidence="5">FAD binding domain-containing protein</fullName>
    </submittedName>
</protein>
<dbReference type="Gene3D" id="3.30.465.10">
    <property type="match status" value="2"/>
</dbReference>
<evidence type="ECO:0000313" key="6">
    <source>
        <dbReference type="Proteomes" id="UP000434172"/>
    </source>
</evidence>
<reference evidence="5 6" key="1">
    <citation type="submission" date="2019-12" db="EMBL/GenBank/DDBJ databases">
        <title>A genome sequence resource for the geographically widespread anthracnose pathogen Colletotrichum asianum.</title>
        <authorList>
            <person name="Meng Y."/>
        </authorList>
    </citation>
    <scope>NUCLEOTIDE SEQUENCE [LARGE SCALE GENOMIC DNA]</scope>
    <source>
        <strain evidence="5 6">ICMP 18580</strain>
    </source>
</reference>
<evidence type="ECO:0000256" key="4">
    <source>
        <dbReference type="ARBA" id="ARBA00023002"/>
    </source>
</evidence>
<dbReference type="SUPFAM" id="SSF56176">
    <property type="entry name" value="FAD-binding/transporter-associated domain-like"/>
    <property type="match status" value="1"/>
</dbReference>
<keyword evidence="2" id="KW-0285">Flavoprotein</keyword>
<evidence type="ECO:0000256" key="3">
    <source>
        <dbReference type="ARBA" id="ARBA00022827"/>
    </source>
</evidence>
<keyword evidence="6" id="KW-1185">Reference proteome</keyword>
<dbReference type="PANTHER" id="PTHR42973">
    <property type="entry name" value="BINDING OXIDOREDUCTASE, PUTATIVE (AFU_ORTHOLOGUE AFUA_1G17690)-RELATED"/>
    <property type="match status" value="1"/>
</dbReference>
<dbReference type="GO" id="GO:0050660">
    <property type="term" value="F:flavin adenine dinucleotide binding"/>
    <property type="evidence" value="ECO:0007669"/>
    <property type="project" value="InterPro"/>
</dbReference>
<evidence type="ECO:0000313" key="5">
    <source>
        <dbReference type="EMBL" id="KAF0317031.1"/>
    </source>
</evidence>
<gene>
    <name evidence="5" type="ORF">GQ607_015753</name>
</gene>
<keyword evidence="3" id="KW-0274">FAD</keyword>
<keyword evidence="4" id="KW-0560">Oxidoreductase</keyword>
<comment type="caution">
    <text evidence="5">The sequence shown here is derived from an EMBL/GenBank/DDBJ whole genome shotgun (WGS) entry which is preliminary data.</text>
</comment>
<sequence length="386" mass="41819">MARTGLTPCDALAEAGLGDCLLFATDPGYESRLQTYWSVSTRLTPWCIVQPRTSDEVSLTLTTLNSIGNGAGSWHIAVRRGGHNHWPDITNGVTIDLGLLNKTTLVGSRAGGVCVSGFLLGGGNSYYTGHMGFGSHADLYKAPKGGAGNFGIVTRFDLKAFPSADLYSGLRIISTNYIDQVINAVIAFANYNASQARDTITPTSIYNTQVSSNITIDASILNIDGLSNATRFMEVTRIPAVSEDLRMRSLVSLAQESTVSGISRSIWLTLKFRAIPVVLHQTVAKWEEFVENMKGFLSTNDFQVQMNFQHVPTHCGTSRRGGNVLGLDSSLVESSVLWVNIVNVQTAEQEAIARLLTNTLRAGMEDLAVAENANVPFRYLNYAEPS</sequence>
<dbReference type="PANTHER" id="PTHR42973:SF53">
    <property type="entry name" value="FAD-BINDING PCMH-TYPE DOMAIN-CONTAINING PROTEIN-RELATED"/>
    <property type="match status" value="1"/>
</dbReference>